<evidence type="ECO:0000259" key="1">
    <source>
        <dbReference type="SMART" id="SM00530"/>
    </source>
</evidence>
<dbReference type="SUPFAM" id="SSF47413">
    <property type="entry name" value="lambda repressor-like DNA-binding domains"/>
    <property type="match status" value="1"/>
</dbReference>
<feature type="domain" description="HTH cro/C1-type" evidence="1">
    <location>
        <begin position="18"/>
        <end position="90"/>
    </location>
</feature>
<dbReference type="Pfam" id="PF13560">
    <property type="entry name" value="HTH_31"/>
    <property type="match status" value="1"/>
</dbReference>
<dbReference type="Gene3D" id="3.30.450.180">
    <property type="match status" value="1"/>
</dbReference>
<accession>A0A934KBV9</accession>
<reference evidence="2 3" key="1">
    <citation type="submission" date="2020-10" db="EMBL/GenBank/DDBJ databases">
        <title>Ca. Dormibacterota MAGs.</title>
        <authorList>
            <person name="Montgomery K."/>
        </authorList>
    </citation>
    <scope>NUCLEOTIDE SEQUENCE [LARGE SCALE GENOMIC DNA]</scope>
    <source>
        <strain evidence="2">SC8811_S16_3</strain>
    </source>
</reference>
<dbReference type="InterPro" id="IPR001387">
    <property type="entry name" value="Cro/C1-type_HTH"/>
</dbReference>
<protein>
    <submittedName>
        <fullName evidence="2">Helix-turn-helix domain-containing protein</fullName>
    </submittedName>
</protein>
<dbReference type="GO" id="GO:0003677">
    <property type="term" value="F:DNA binding"/>
    <property type="evidence" value="ECO:0007669"/>
    <property type="project" value="InterPro"/>
</dbReference>
<name>A0A934KBV9_9BACT</name>
<organism evidence="2 3">
    <name type="scientific">Candidatus Dormiibacter inghamiae</name>
    <dbReference type="NCBI Taxonomy" id="3127013"/>
    <lineage>
        <taxon>Bacteria</taxon>
        <taxon>Bacillati</taxon>
        <taxon>Candidatus Dormiibacterota</taxon>
        <taxon>Candidatus Dormibacteria</taxon>
        <taxon>Candidatus Dormibacterales</taxon>
        <taxon>Candidatus Dormibacteraceae</taxon>
        <taxon>Candidatus Dormiibacter</taxon>
    </lineage>
</organism>
<dbReference type="InterPro" id="IPR041413">
    <property type="entry name" value="MLTR_LBD"/>
</dbReference>
<dbReference type="Proteomes" id="UP000620075">
    <property type="component" value="Unassembled WGS sequence"/>
</dbReference>
<gene>
    <name evidence="2" type="ORF">JF888_05300</name>
</gene>
<dbReference type="PANTHER" id="PTHR35010:SF2">
    <property type="entry name" value="BLL4672 PROTEIN"/>
    <property type="match status" value="1"/>
</dbReference>
<dbReference type="InterPro" id="IPR010982">
    <property type="entry name" value="Lambda_DNA-bd_dom_sf"/>
</dbReference>
<evidence type="ECO:0000313" key="2">
    <source>
        <dbReference type="EMBL" id="MBJ7602594.1"/>
    </source>
</evidence>
<dbReference type="Pfam" id="PF17765">
    <property type="entry name" value="MLTR_LBD"/>
    <property type="match status" value="1"/>
</dbReference>
<dbReference type="EMBL" id="JAEKNQ010000021">
    <property type="protein sequence ID" value="MBJ7602594.1"/>
    <property type="molecule type" value="Genomic_DNA"/>
</dbReference>
<sequence length="302" mass="34387">MSSYPGSETTTRQELSAFLKSRRARLNPETIGLRNGRRRRTPGLRREEVADLAGVGLTWYTWLEQGRDIRVSAQVLGAISRALQLEPAERTHLFRLGGQEPPSEPATACMSPRMLRVLECWDPFPAYVTGRRREVLAWNRASEVVYGWSALPDHRRNSLWRMFMVADGRRLLLDWEREAELMVAAFRADAGRDLTDPDYQELINDLIEGSSEFAALWRRQDVHGRPEGLKRLKHPELGRLDLEFTTYQVGEQPSLRLHLFTPARDGPTEARLRVAVDQPAAQIKAAFSCETLDEQSRAAAKP</sequence>
<dbReference type="SMART" id="SM00530">
    <property type="entry name" value="HTH_XRE"/>
    <property type="match status" value="1"/>
</dbReference>
<evidence type="ECO:0000313" key="3">
    <source>
        <dbReference type="Proteomes" id="UP000620075"/>
    </source>
</evidence>
<dbReference type="AlphaFoldDB" id="A0A934KBV9"/>
<proteinExistence type="predicted"/>
<dbReference type="Gene3D" id="1.10.260.40">
    <property type="entry name" value="lambda repressor-like DNA-binding domains"/>
    <property type="match status" value="1"/>
</dbReference>
<comment type="caution">
    <text evidence="2">The sequence shown here is derived from an EMBL/GenBank/DDBJ whole genome shotgun (WGS) entry which is preliminary data.</text>
</comment>
<dbReference type="PANTHER" id="PTHR35010">
    <property type="entry name" value="BLL4672 PROTEIN-RELATED"/>
    <property type="match status" value="1"/>
</dbReference>